<proteinExistence type="predicted"/>
<name>A0AAV7EPL5_ARIFI</name>
<dbReference type="Proteomes" id="UP000825729">
    <property type="component" value="Unassembled WGS sequence"/>
</dbReference>
<evidence type="ECO:0000313" key="2">
    <source>
        <dbReference type="Proteomes" id="UP000825729"/>
    </source>
</evidence>
<dbReference type="AlphaFoldDB" id="A0AAV7EPL5"/>
<evidence type="ECO:0000313" key="1">
    <source>
        <dbReference type="EMBL" id="KAG9449831.1"/>
    </source>
</evidence>
<organism evidence="1 2">
    <name type="scientific">Aristolochia fimbriata</name>
    <name type="common">White veined hardy Dutchman's pipe vine</name>
    <dbReference type="NCBI Taxonomy" id="158543"/>
    <lineage>
        <taxon>Eukaryota</taxon>
        <taxon>Viridiplantae</taxon>
        <taxon>Streptophyta</taxon>
        <taxon>Embryophyta</taxon>
        <taxon>Tracheophyta</taxon>
        <taxon>Spermatophyta</taxon>
        <taxon>Magnoliopsida</taxon>
        <taxon>Magnoliidae</taxon>
        <taxon>Piperales</taxon>
        <taxon>Aristolochiaceae</taxon>
        <taxon>Aristolochia</taxon>
    </lineage>
</organism>
<protein>
    <submittedName>
        <fullName evidence="1">Uncharacterized protein</fullName>
    </submittedName>
</protein>
<keyword evidence="2" id="KW-1185">Reference proteome</keyword>
<accession>A0AAV7EPL5</accession>
<sequence length="109" mass="12133">MEKEDAAIKVQPTGTMFESARCREGPLKDKQGTSLEEDYLCKSKSLVISIGVGHGQGPMARNFFGKGMDMDQECGSGHRSRLWTQACIKNADMGMDRYCKHGQEARMQL</sequence>
<reference evidence="1 2" key="1">
    <citation type="submission" date="2021-07" db="EMBL/GenBank/DDBJ databases">
        <title>The Aristolochia fimbriata genome: insights into angiosperm evolution, floral development and chemical biosynthesis.</title>
        <authorList>
            <person name="Jiao Y."/>
        </authorList>
    </citation>
    <scope>NUCLEOTIDE SEQUENCE [LARGE SCALE GENOMIC DNA]</scope>
    <source>
        <strain evidence="1">IBCAS-2021</strain>
        <tissue evidence="1">Leaf</tissue>
    </source>
</reference>
<gene>
    <name evidence="1" type="ORF">H6P81_009796</name>
</gene>
<comment type="caution">
    <text evidence="1">The sequence shown here is derived from an EMBL/GenBank/DDBJ whole genome shotgun (WGS) entry which is preliminary data.</text>
</comment>
<dbReference type="EMBL" id="JAINDJ010000004">
    <property type="protein sequence ID" value="KAG9449831.1"/>
    <property type="molecule type" value="Genomic_DNA"/>
</dbReference>